<evidence type="ECO:0000256" key="1">
    <source>
        <dbReference type="SAM" id="Phobius"/>
    </source>
</evidence>
<keyword evidence="1" id="KW-0812">Transmembrane</keyword>
<keyword evidence="1" id="KW-1133">Transmembrane helix</keyword>
<reference evidence="2" key="1">
    <citation type="submission" date="2018-02" db="EMBL/GenBank/DDBJ databases">
        <title>Rhizophora mucronata_Transcriptome.</title>
        <authorList>
            <person name="Meera S.P."/>
            <person name="Sreeshan A."/>
            <person name="Augustine A."/>
        </authorList>
    </citation>
    <scope>NUCLEOTIDE SEQUENCE</scope>
    <source>
        <tissue evidence="2">Leaf</tissue>
    </source>
</reference>
<dbReference type="AlphaFoldDB" id="A0A2P2PF35"/>
<evidence type="ECO:0000313" key="2">
    <source>
        <dbReference type="EMBL" id="MBX53346.1"/>
    </source>
</evidence>
<accession>A0A2P2PF35</accession>
<organism evidence="2">
    <name type="scientific">Rhizophora mucronata</name>
    <name type="common">Asiatic mangrove</name>
    <dbReference type="NCBI Taxonomy" id="61149"/>
    <lineage>
        <taxon>Eukaryota</taxon>
        <taxon>Viridiplantae</taxon>
        <taxon>Streptophyta</taxon>
        <taxon>Embryophyta</taxon>
        <taxon>Tracheophyta</taxon>
        <taxon>Spermatophyta</taxon>
        <taxon>Magnoliopsida</taxon>
        <taxon>eudicotyledons</taxon>
        <taxon>Gunneridae</taxon>
        <taxon>Pentapetalae</taxon>
        <taxon>rosids</taxon>
        <taxon>fabids</taxon>
        <taxon>Malpighiales</taxon>
        <taxon>Rhizophoraceae</taxon>
        <taxon>Rhizophora</taxon>
    </lineage>
</organism>
<sequence>MMRQIRWIIRERMNATSAAWAYLEFFIIIQVVCIQVIWFCLSLLNLYNRSGKL</sequence>
<dbReference type="EMBL" id="GGEC01072862">
    <property type="protein sequence ID" value="MBX53346.1"/>
    <property type="molecule type" value="Transcribed_RNA"/>
</dbReference>
<protein>
    <submittedName>
        <fullName evidence="2">Uncharacterized protein</fullName>
    </submittedName>
</protein>
<proteinExistence type="predicted"/>
<name>A0A2P2PF35_RHIMU</name>
<feature type="transmembrane region" description="Helical" evidence="1">
    <location>
        <begin position="21"/>
        <end position="47"/>
    </location>
</feature>
<keyword evidence="1" id="KW-0472">Membrane</keyword>